<dbReference type="NCBIfam" id="TIGR01845">
    <property type="entry name" value="outer_NodT"/>
    <property type="match status" value="1"/>
</dbReference>
<dbReference type="SUPFAM" id="SSF56954">
    <property type="entry name" value="Outer membrane efflux proteins (OEP)"/>
    <property type="match status" value="1"/>
</dbReference>
<dbReference type="Proteomes" id="UP000613113">
    <property type="component" value="Unassembled WGS sequence"/>
</dbReference>
<keyword evidence="13" id="KW-1185">Reference proteome</keyword>
<keyword evidence="6 9" id="KW-0472">Membrane</keyword>
<comment type="caution">
    <text evidence="12">The sequence shown here is derived from an EMBL/GenBank/DDBJ whole genome shotgun (WGS) entry which is preliminary data.</text>
</comment>
<dbReference type="InterPro" id="IPR003423">
    <property type="entry name" value="OMP_efflux"/>
</dbReference>
<evidence type="ECO:0000313" key="12">
    <source>
        <dbReference type="EMBL" id="MBC3885067.1"/>
    </source>
</evidence>
<evidence type="ECO:0000256" key="5">
    <source>
        <dbReference type="ARBA" id="ARBA00022729"/>
    </source>
</evidence>
<accession>A0ABR6YME2</accession>
<evidence type="ECO:0000256" key="8">
    <source>
        <dbReference type="ARBA" id="ARBA00023288"/>
    </source>
</evidence>
<gene>
    <name evidence="12" type="ORF">H8K27_08005</name>
</gene>
<comment type="subcellular location">
    <subcellularLocation>
        <location evidence="9">Cell membrane</location>
        <topology evidence="9">Lipid-anchor</topology>
    </subcellularLocation>
    <subcellularLocation>
        <location evidence="1">Membrane</location>
    </subcellularLocation>
</comment>
<evidence type="ECO:0000313" key="13">
    <source>
        <dbReference type="Proteomes" id="UP000613113"/>
    </source>
</evidence>
<feature type="region of interest" description="Disordered" evidence="11">
    <location>
        <begin position="479"/>
        <end position="505"/>
    </location>
</feature>
<dbReference type="Gene3D" id="1.20.1600.10">
    <property type="entry name" value="Outer membrane efflux proteins (OEP)"/>
    <property type="match status" value="1"/>
</dbReference>
<feature type="compositionally biased region" description="Polar residues" evidence="11">
    <location>
        <begin position="483"/>
        <end position="505"/>
    </location>
</feature>
<keyword evidence="5" id="KW-0732">Signal</keyword>
<keyword evidence="4 9" id="KW-0812">Transmembrane</keyword>
<protein>
    <submittedName>
        <fullName evidence="12">Efflux transporter outer membrane subunit</fullName>
    </submittedName>
</protein>
<sequence length="505" mass="54935">MKSISKKHNGTPRLFRRLMVASAVTMLSACVSYNGIQSQAQLKTIGDQANSGIFANQHGQWPTADWAQQIGGSDLQALIQAGLRDNPSLQAAAARIQAAQAATGITKANTLPSVNGSYSTTYQRFTEHGLVPPPLAGTYDTDNQLALSASYELDFWGKHRTEMRAALSQEKIAEAEQQSARLMLGNAIARSWVQLVRDYQQLAISEQQLAIREKLDVLTSQRVKAGLDTKSEIQQSLIQISNLKNEISNWKENIVLTRNQLAALIGADPERGQQIPVPQYQPPGDITAPASLPLELISRRPDITAARWRVEAGQSDIELSKIQFYPNVNISGFIGLSSLGLDHLLQSGSMINGIGPAIHLPVFEGGRLRSELKTRVAGYDVAVATYNQSLTDALHEVADQIQIIQACNEQSKQQQQAEQAARTALKLAQQRQQAGTANVLPVLMAESALLSQQKLSLDIHLRHIDSQINLIKALGGGYDSHTVPDSSTSRLTTKNHSASNIPEVA</sequence>
<dbReference type="PROSITE" id="PS51257">
    <property type="entry name" value="PROKAR_LIPOPROTEIN"/>
    <property type="match status" value="1"/>
</dbReference>
<dbReference type="PANTHER" id="PTHR30203:SF20">
    <property type="entry name" value="MULTIDRUG RESISTANCE OUTER MEMBRANE PROTEIN MDTP-RELATED"/>
    <property type="match status" value="1"/>
</dbReference>
<evidence type="ECO:0000256" key="11">
    <source>
        <dbReference type="SAM" id="MobiDB-lite"/>
    </source>
</evidence>
<evidence type="ECO:0000256" key="9">
    <source>
        <dbReference type="RuleBase" id="RU362097"/>
    </source>
</evidence>
<proteinExistence type="inferred from homology"/>
<evidence type="ECO:0000256" key="6">
    <source>
        <dbReference type="ARBA" id="ARBA00023136"/>
    </source>
</evidence>
<dbReference type="RefSeq" id="WP_186862607.1">
    <property type="nucleotide sequence ID" value="NZ_JACOGC010000002.1"/>
</dbReference>
<evidence type="ECO:0000256" key="2">
    <source>
        <dbReference type="ARBA" id="ARBA00007613"/>
    </source>
</evidence>
<organism evidence="12 13">
    <name type="scientific">Undibacterium griseum</name>
    <dbReference type="NCBI Taxonomy" id="2762295"/>
    <lineage>
        <taxon>Bacteria</taxon>
        <taxon>Pseudomonadati</taxon>
        <taxon>Pseudomonadota</taxon>
        <taxon>Betaproteobacteria</taxon>
        <taxon>Burkholderiales</taxon>
        <taxon>Oxalobacteraceae</taxon>
        <taxon>Undibacterium</taxon>
    </lineage>
</organism>
<feature type="coiled-coil region" evidence="10">
    <location>
        <begin position="233"/>
        <end position="260"/>
    </location>
</feature>
<evidence type="ECO:0000256" key="10">
    <source>
        <dbReference type="SAM" id="Coils"/>
    </source>
</evidence>
<evidence type="ECO:0000256" key="1">
    <source>
        <dbReference type="ARBA" id="ARBA00004370"/>
    </source>
</evidence>
<reference evidence="12 13" key="1">
    <citation type="submission" date="2020-08" db="EMBL/GenBank/DDBJ databases">
        <title>Novel species isolated from subtropical streams in China.</title>
        <authorList>
            <person name="Lu H."/>
        </authorList>
    </citation>
    <scope>NUCLEOTIDE SEQUENCE [LARGE SCALE GENOMIC DNA]</scope>
    <source>
        <strain evidence="12 13">FT31W</strain>
    </source>
</reference>
<dbReference type="Gene3D" id="2.20.200.10">
    <property type="entry name" value="Outer membrane efflux proteins (OEP)"/>
    <property type="match status" value="1"/>
</dbReference>
<comment type="similarity">
    <text evidence="2 9">Belongs to the outer membrane factor (OMF) (TC 1.B.17) family.</text>
</comment>
<evidence type="ECO:0000256" key="7">
    <source>
        <dbReference type="ARBA" id="ARBA00023139"/>
    </source>
</evidence>
<keyword evidence="7 9" id="KW-0564">Palmitate</keyword>
<name>A0ABR6YME2_9BURK</name>
<keyword evidence="8 9" id="KW-0449">Lipoprotein</keyword>
<dbReference type="Pfam" id="PF02321">
    <property type="entry name" value="OEP"/>
    <property type="match status" value="2"/>
</dbReference>
<evidence type="ECO:0000256" key="3">
    <source>
        <dbReference type="ARBA" id="ARBA00022452"/>
    </source>
</evidence>
<dbReference type="PANTHER" id="PTHR30203">
    <property type="entry name" value="OUTER MEMBRANE CATION EFFLUX PROTEIN"/>
    <property type="match status" value="1"/>
</dbReference>
<dbReference type="EMBL" id="JACOGC010000002">
    <property type="protein sequence ID" value="MBC3885067.1"/>
    <property type="molecule type" value="Genomic_DNA"/>
</dbReference>
<keyword evidence="10" id="KW-0175">Coiled coil</keyword>
<keyword evidence="3 9" id="KW-1134">Transmembrane beta strand</keyword>
<dbReference type="InterPro" id="IPR010131">
    <property type="entry name" value="MdtP/NodT-like"/>
</dbReference>
<evidence type="ECO:0000256" key="4">
    <source>
        <dbReference type="ARBA" id="ARBA00022692"/>
    </source>
</evidence>